<dbReference type="RefSeq" id="WP_019303346.1">
    <property type="nucleotide sequence ID" value="NZ_CP036251.1"/>
</dbReference>
<organism evidence="1 2">
    <name type="scientific">Xanthomonas oryzae</name>
    <dbReference type="NCBI Taxonomy" id="347"/>
    <lineage>
        <taxon>Bacteria</taxon>
        <taxon>Pseudomonadati</taxon>
        <taxon>Pseudomonadota</taxon>
        <taxon>Gammaproteobacteria</taxon>
        <taxon>Lysobacterales</taxon>
        <taxon>Lysobacteraceae</taxon>
        <taxon>Xanthomonas</taxon>
    </lineage>
</organism>
<evidence type="ECO:0000313" key="2">
    <source>
        <dbReference type="Proteomes" id="UP000036790"/>
    </source>
</evidence>
<sequence length="71" mass="7917">MTPGIDAQLKQLADALPDMRRQHPDDFWDVFHARAEKITDAAESQEHAAQIVQRIDEILAANELRPADPGA</sequence>
<proteinExistence type="predicted"/>
<dbReference type="AlphaFoldDB" id="A0AAP1F0D6"/>
<reference evidence="1 2" key="1">
    <citation type="submission" date="2015-07" db="EMBL/GenBank/DDBJ databases">
        <authorList>
            <consortium name="Consortium for Microbial Forensics and Genomics (microFORGE)"/>
            <person name="Knight B.M."/>
            <person name="Roberts D.P."/>
            <person name="Lin D."/>
            <person name="Hari K."/>
            <person name="Fletcher J."/>
            <person name="Melcher U."/>
            <person name="Blagden T."/>
            <person name="Winegar R.A."/>
        </authorList>
    </citation>
    <scope>NUCLEOTIDE SEQUENCE [LARGE SCALE GENOMIC DNA]</scope>
    <source>
        <strain evidence="1 2">X11-5A</strain>
    </source>
</reference>
<gene>
    <name evidence="1" type="ORF">ADT25_01410</name>
</gene>
<comment type="caution">
    <text evidence="1">The sequence shown here is derived from an EMBL/GenBank/DDBJ whole genome shotgun (WGS) entry which is preliminary data.</text>
</comment>
<protein>
    <submittedName>
        <fullName evidence="1">Uncharacterized protein</fullName>
    </submittedName>
</protein>
<evidence type="ECO:0000313" key="1">
    <source>
        <dbReference type="EMBL" id="KOR49448.1"/>
    </source>
</evidence>
<accession>A0AAP1F0D6</accession>
<name>A0AAP1F0D6_9XANT</name>
<dbReference type="EMBL" id="LHUJ01000027">
    <property type="protein sequence ID" value="KOR49448.1"/>
    <property type="molecule type" value="Genomic_DNA"/>
</dbReference>
<dbReference type="Proteomes" id="UP000036790">
    <property type="component" value="Unassembled WGS sequence"/>
</dbReference>
<reference evidence="1 2" key="2">
    <citation type="submission" date="2015-09" db="EMBL/GenBank/DDBJ databases">
        <title>Draft genome sequence of Xanthomonas oryzae pv. USA str. X11-5A.</title>
        <authorList>
            <person name="Knight B.M."/>
            <person name="Roberts D.P."/>
            <person name="Lin D."/>
            <person name="Hari K."/>
            <person name="Fletcher J."/>
            <person name="Melcher U."/>
            <person name="Blagden T."/>
            <person name="Winegar R.A."/>
        </authorList>
    </citation>
    <scope>NUCLEOTIDE SEQUENCE [LARGE SCALE GENOMIC DNA]</scope>
    <source>
        <strain evidence="1 2">X11-5A</strain>
    </source>
</reference>